<feature type="compositionally biased region" description="Polar residues" evidence="1">
    <location>
        <begin position="9"/>
        <end position="24"/>
    </location>
</feature>
<evidence type="ECO:0000313" key="4">
    <source>
        <dbReference type="Proteomes" id="UP001465755"/>
    </source>
</evidence>
<dbReference type="InterPro" id="IPR005031">
    <property type="entry name" value="COQ10_START"/>
</dbReference>
<feature type="compositionally biased region" description="Basic and acidic residues" evidence="1">
    <location>
        <begin position="239"/>
        <end position="256"/>
    </location>
</feature>
<name>A0AAW1PWB0_9CHLO</name>
<proteinExistence type="predicted"/>
<sequence length="725" mass="80908">MHKLAGLSAPQQQGRQSEVSTLSGSRRRLRQKLQALFSTLDAVGSHVERGSDRIKVLQLDKPRSKRVVGEVCVNTTVEQVWSVITDFEALPEFIPNLETTELVEGSPPGCVWLRQKACSQSLFWRLQASAVLELREVHKPHGRRELRFHMLEGDLQEFTGRWVLEPVHEDDQELCQLRYEISIVPKQYIPASIVRQVIKCGLPANLDALASRAERIALKKSGQIVTITNRPQPQSAADVEERERRWRGEGIPEKGSVRAPWPTVRLQSPQKPKKEIPKPQKQSARSSDYLGVESVPLPGSTIGQQAAVQPFVSNGVANVSESEQRQQIKQALQASYPAFEVGKRGSALQVHLRRLDGPNHLHRRAVAAVNVEAPVEAVWDVLTDYERLAEFIPNLALCERVQLPASAPSRFTRLRQVGYKNMQWMILHAEAELDIVERPCSELQFRQHNGDFDLLQGKFMLHPVEPLVPSAAAPTSERTELKYAVEVQIPQSTLMLGLLEPLLERVVFEDLPANLAALKTRVESLHKLRQAEEADAKAGKSATVKDGKPTGSSMAQDFSLLASELQRLCGDTSTIPTRADLRAMNRNDIEKAMAGHGGPWAVAQRMGWTMKSRGKRPWGWWDDIANVRSEVDEYTKLAGLPARHMPSKASVVKAGRHDLARAIERWGGLYQLAEALGYEVSSPVEEGVLLSRDEADAESETAAVRRRDKASGARAGSMRREIDNW</sequence>
<feature type="region of interest" description="Disordered" evidence="1">
    <location>
        <begin position="227"/>
        <end position="288"/>
    </location>
</feature>
<feature type="compositionally biased region" description="Basic and acidic residues" evidence="1">
    <location>
        <begin position="531"/>
        <end position="548"/>
    </location>
</feature>
<feature type="domain" description="Coenzyme Q-binding protein COQ10 START" evidence="2">
    <location>
        <begin position="74"/>
        <end position="209"/>
    </location>
</feature>
<dbReference type="PANTHER" id="PTHR34060:SF2">
    <property type="entry name" value="OS03G0837900 PROTEIN"/>
    <property type="match status" value="1"/>
</dbReference>
<comment type="caution">
    <text evidence="3">The sequence shown here is derived from an EMBL/GenBank/DDBJ whole genome shotgun (WGS) entry which is preliminary data.</text>
</comment>
<feature type="region of interest" description="Disordered" evidence="1">
    <location>
        <begin position="691"/>
        <end position="725"/>
    </location>
</feature>
<dbReference type="InterPro" id="IPR023393">
    <property type="entry name" value="START-like_dom_sf"/>
</dbReference>
<dbReference type="Pfam" id="PF03364">
    <property type="entry name" value="Polyketide_cyc"/>
    <property type="match status" value="2"/>
</dbReference>
<dbReference type="Proteomes" id="UP001465755">
    <property type="component" value="Unassembled WGS sequence"/>
</dbReference>
<organism evidence="3 4">
    <name type="scientific">Symbiochloris irregularis</name>
    <dbReference type="NCBI Taxonomy" id="706552"/>
    <lineage>
        <taxon>Eukaryota</taxon>
        <taxon>Viridiplantae</taxon>
        <taxon>Chlorophyta</taxon>
        <taxon>core chlorophytes</taxon>
        <taxon>Trebouxiophyceae</taxon>
        <taxon>Trebouxiales</taxon>
        <taxon>Trebouxiaceae</taxon>
        <taxon>Symbiochloris</taxon>
    </lineage>
</organism>
<dbReference type="AlphaFoldDB" id="A0AAW1PWB0"/>
<dbReference type="PANTHER" id="PTHR34060">
    <property type="entry name" value="POLYKETIDE CYCLASE / DEHYDRASE AND LIPID TRANSPORT PROTEIN"/>
    <property type="match status" value="1"/>
</dbReference>
<feature type="region of interest" description="Disordered" evidence="1">
    <location>
        <begin position="1"/>
        <end position="26"/>
    </location>
</feature>
<feature type="region of interest" description="Disordered" evidence="1">
    <location>
        <begin position="531"/>
        <end position="551"/>
    </location>
</feature>
<keyword evidence="4" id="KW-1185">Reference proteome</keyword>
<evidence type="ECO:0000259" key="2">
    <source>
        <dbReference type="Pfam" id="PF03364"/>
    </source>
</evidence>
<reference evidence="3 4" key="1">
    <citation type="journal article" date="2024" name="Nat. Commun.">
        <title>Phylogenomics reveals the evolutionary origins of lichenization in chlorophyte algae.</title>
        <authorList>
            <person name="Puginier C."/>
            <person name="Libourel C."/>
            <person name="Otte J."/>
            <person name="Skaloud P."/>
            <person name="Haon M."/>
            <person name="Grisel S."/>
            <person name="Petersen M."/>
            <person name="Berrin J.G."/>
            <person name="Delaux P.M."/>
            <person name="Dal Grande F."/>
            <person name="Keller J."/>
        </authorList>
    </citation>
    <scope>NUCLEOTIDE SEQUENCE [LARGE SCALE GENOMIC DNA]</scope>
    <source>
        <strain evidence="3 4">SAG 2036</strain>
    </source>
</reference>
<dbReference type="Gene3D" id="3.30.530.20">
    <property type="match status" value="2"/>
</dbReference>
<protein>
    <recommendedName>
        <fullName evidence="2">Coenzyme Q-binding protein COQ10 START domain-containing protein</fullName>
    </recommendedName>
</protein>
<dbReference type="SUPFAM" id="SSF55961">
    <property type="entry name" value="Bet v1-like"/>
    <property type="match status" value="2"/>
</dbReference>
<evidence type="ECO:0000313" key="3">
    <source>
        <dbReference type="EMBL" id="KAK9813756.1"/>
    </source>
</evidence>
<dbReference type="EMBL" id="JALJOQ010000003">
    <property type="protein sequence ID" value="KAK9813756.1"/>
    <property type="molecule type" value="Genomic_DNA"/>
</dbReference>
<accession>A0AAW1PWB0</accession>
<evidence type="ECO:0000256" key="1">
    <source>
        <dbReference type="SAM" id="MobiDB-lite"/>
    </source>
</evidence>
<feature type="domain" description="Coenzyme Q-binding protein COQ10 START" evidence="2">
    <location>
        <begin position="371"/>
        <end position="507"/>
    </location>
</feature>
<gene>
    <name evidence="3" type="ORF">WJX73_007148</name>
</gene>